<dbReference type="RefSeq" id="WP_153412411.1">
    <property type="nucleotide sequence ID" value="NZ_WEGK01000010.1"/>
</dbReference>
<feature type="domain" description="SnoaL-like" evidence="1">
    <location>
        <begin position="11"/>
        <end position="136"/>
    </location>
</feature>
<dbReference type="SUPFAM" id="SSF54427">
    <property type="entry name" value="NTF2-like"/>
    <property type="match status" value="1"/>
</dbReference>
<proteinExistence type="predicted"/>
<evidence type="ECO:0000313" key="2">
    <source>
        <dbReference type="EMBL" id="MQY21559.1"/>
    </source>
</evidence>
<dbReference type="Proteomes" id="UP000438448">
    <property type="component" value="Unassembled WGS sequence"/>
</dbReference>
<evidence type="ECO:0000259" key="1">
    <source>
        <dbReference type="Pfam" id="PF13577"/>
    </source>
</evidence>
<accession>A0A7K0D7D0</accession>
<dbReference type="AlphaFoldDB" id="A0A7K0D7D0"/>
<protein>
    <recommendedName>
        <fullName evidence="1">SnoaL-like domain-containing protein</fullName>
    </recommendedName>
</protein>
<dbReference type="OrthoDB" id="1492465at2"/>
<dbReference type="InterPro" id="IPR032710">
    <property type="entry name" value="NTF2-like_dom_sf"/>
</dbReference>
<dbReference type="EMBL" id="WEGK01000010">
    <property type="protein sequence ID" value="MQY21559.1"/>
    <property type="molecule type" value="Genomic_DNA"/>
</dbReference>
<reference evidence="2 3" key="1">
    <citation type="submission" date="2019-10" db="EMBL/GenBank/DDBJ databases">
        <title>Nocardia macrotermitis sp. nov. and Nocardia aurantia sp. nov., isolated from the gut of fungus growing-termite Macrotermes natalensis.</title>
        <authorList>
            <person name="Benndorf R."/>
            <person name="Schwitalla J."/>
            <person name="Martin K."/>
            <person name="De Beer W."/>
            <person name="Kaster A.-K."/>
            <person name="Vollmers J."/>
            <person name="Poulsen M."/>
            <person name="Beemelmanns C."/>
        </authorList>
    </citation>
    <scope>NUCLEOTIDE SEQUENCE [LARGE SCALE GENOMIC DNA]</scope>
    <source>
        <strain evidence="2 3">RB20</strain>
    </source>
</reference>
<dbReference type="Pfam" id="PF13577">
    <property type="entry name" value="SnoaL_4"/>
    <property type="match status" value="1"/>
</dbReference>
<name>A0A7K0D7D0_9NOCA</name>
<dbReference type="Gene3D" id="3.10.450.50">
    <property type="match status" value="1"/>
</dbReference>
<keyword evidence="3" id="KW-1185">Reference proteome</keyword>
<dbReference type="InterPro" id="IPR037401">
    <property type="entry name" value="SnoaL-like"/>
</dbReference>
<sequence>MSIPDDSVAILSAKEAVREVLHAYCRGLDRMDRPLAESVWHADGTADYGPGFRGTGTGFLDFVWEFHAGFRAHSHRVSNAIIRVDLPAGTAVSEAYVAVWLQTSPADGFVTDQFHRGRYIDRWSCREGVWAIDHRTYVADLFREVRSPASEAGPANWGARDSSDPSYLEFGASM</sequence>
<organism evidence="2 3">
    <name type="scientific">Nocardia macrotermitis</name>
    <dbReference type="NCBI Taxonomy" id="2585198"/>
    <lineage>
        <taxon>Bacteria</taxon>
        <taxon>Bacillati</taxon>
        <taxon>Actinomycetota</taxon>
        <taxon>Actinomycetes</taxon>
        <taxon>Mycobacteriales</taxon>
        <taxon>Nocardiaceae</taxon>
        <taxon>Nocardia</taxon>
    </lineage>
</organism>
<gene>
    <name evidence="2" type="ORF">NRB20_46720</name>
</gene>
<comment type="caution">
    <text evidence="2">The sequence shown here is derived from an EMBL/GenBank/DDBJ whole genome shotgun (WGS) entry which is preliminary data.</text>
</comment>
<evidence type="ECO:0000313" key="3">
    <source>
        <dbReference type="Proteomes" id="UP000438448"/>
    </source>
</evidence>